<comment type="caution">
    <text evidence="2">The sequence shown here is derived from an EMBL/GenBank/DDBJ whole genome shotgun (WGS) entry which is preliminary data.</text>
</comment>
<evidence type="ECO:0000256" key="1">
    <source>
        <dbReference type="SAM" id="Phobius"/>
    </source>
</evidence>
<name>A0A835VU75_CHLIN</name>
<dbReference type="AlphaFoldDB" id="A0A835VU75"/>
<protein>
    <submittedName>
        <fullName evidence="2">Uncharacterized protein</fullName>
    </submittedName>
</protein>
<dbReference type="Proteomes" id="UP000650467">
    <property type="component" value="Unassembled WGS sequence"/>
</dbReference>
<feature type="transmembrane region" description="Helical" evidence="1">
    <location>
        <begin position="45"/>
        <end position="68"/>
    </location>
</feature>
<keyword evidence="3" id="KW-1185">Reference proteome</keyword>
<reference evidence="2" key="1">
    <citation type="journal article" date="2020" name="bioRxiv">
        <title>Comparative genomics of Chlamydomonas.</title>
        <authorList>
            <person name="Craig R.J."/>
            <person name="Hasan A.R."/>
            <person name="Ness R.W."/>
            <person name="Keightley P.D."/>
        </authorList>
    </citation>
    <scope>NUCLEOTIDE SEQUENCE</scope>
    <source>
        <strain evidence="2">SAG 7.73</strain>
    </source>
</reference>
<evidence type="ECO:0000313" key="3">
    <source>
        <dbReference type="Proteomes" id="UP000650467"/>
    </source>
</evidence>
<keyword evidence="1" id="KW-1133">Transmembrane helix</keyword>
<sequence length="103" mass="11099">MVQATAAALLAAAMTAMKSKAAEKAAVDAKEQTAKAVHDLCFWGILTVIAAVVGWATHTVSLGIVPALQLARAMKPFKPWSKLARMLQSGRGQWKYWLCDCVQ</sequence>
<organism evidence="2 3">
    <name type="scientific">Chlamydomonas incerta</name>
    <dbReference type="NCBI Taxonomy" id="51695"/>
    <lineage>
        <taxon>Eukaryota</taxon>
        <taxon>Viridiplantae</taxon>
        <taxon>Chlorophyta</taxon>
        <taxon>core chlorophytes</taxon>
        <taxon>Chlorophyceae</taxon>
        <taxon>CS clade</taxon>
        <taxon>Chlamydomonadales</taxon>
        <taxon>Chlamydomonadaceae</taxon>
        <taxon>Chlamydomonas</taxon>
    </lineage>
</organism>
<keyword evidence="1" id="KW-0472">Membrane</keyword>
<proteinExistence type="predicted"/>
<evidence type="ECO:0000313" key="2">
    <source>
        <dbReference type="EMBL" id="KAG2425456.1"/>
    </source>
</evidence>
<gene>
    <name evidence="2" type="ORF">HXX76_013666</name>
</gene>
<accession>A0A835VU75</accession>
<dbReference type="EMBL" id="JAEHOC010000055">
    <property type="protein sequence ID" value="KAG2425456.1"/>
    <property type="molecule type" value="Genomic_DNA"/>
</dbReference>
<keyword evidence="1" id="KW-0812">Transmembrane</keyword>